<accession>A0ABU8YJQ2</accession>
<dbReference type="InterPro" id="IPR051909">
    <property type="entry name" value="MFP_Cation_Efflux"/>
</dbReference>
<feature type="domain" description="CusB-like beta-barrel" evidence="7">
    <location>
        <begin position="396"/>
        <end position="469"/>
    </location>
</feature>
<sequence length="642" mass="69302">MIFHKYAQSAAIISSGSATLFSLILLSSPAAVFAHAGHGDEFHQSGETTQIPAAISVDTETSKRIGIKVEPVKAQRLSVGIKTTGQIETLPNQKVEVRAPVSGTVVELLVKPGDKVSKGQPVVVLSSSELGQLRVESVSKRAEAEGDLQQALAQFKLAQQNYDRQLQISSAEIAQAKSQLTAVTQQYEQEQKLVNNRSVVKVAKENYQRQVAISQAEIARAETELTVAKEQFERDKELVVAGAIPRRTMLESQAHFAEAKANVAKAKSRPEVIKAETEIKQAQVDLPMRELRDAQGKVAEVKAQLTKALSRREVLEAEAQLKGAKAALEVAQSRIRLSSSAYQARLQQLGTVANAQGLVTVVAPISGTVADREITPGESVNSAEKPLMSILNDSSVFATANIYEKDLNLVKNGQELTVKIASLPNRTFRGKISFIGSIVEGETRAVPVKALLDNPERILKPGMFAELEIFTDKTATNILAIPVSAVVEANGKQLVYVKNGDAFQAMEVALGKTSGDLVEIKSGLFEGDLIVTQRAPQLYAQSLRGGSKYSKTEEKKEVKPTNFNSFPVPLWAGIGGGMAIASVTFAAGAFWGNRRKLPAVAASQNYANNGFSASEPVLKEELVLHNDNHHLKTKESEVKSLK</sequence>
<evidence type="ECO:0000313" key="10">
    <source>
        <dbReference type="Proteomes" id="UP001384579"/>
    </source>
</evidence>
<dbReference type="PRINTS" id="PR01490">
    <property type="entry name" value="RTXTOXIND"/>
</dbReference>
<keyword evidence="4" id="KW-0472">Membrane</keyword>
<name>A0ABU8YJQ2_9CYAN</name>
<evidence type="ECO:0000256" key="1">
    <source>
        <dbReference type="ARBA" id="ARBA00009477"/>
    </source>
</evidence>
<dbReference type="InterPro" id="IPR058649">
    <property type="entry name" value="CzcB_C"/>
</dbReference>
<dbReference type="SUPFAM" id="SSF111369">
    <property type="entry name" value="HlyD-like secretion proteins"/>
    <property type="match status" value="2"/>
</dbReference>
<keyword evidence="4" id="KW-0812">Transmembrane</keyword>
<dbReference type="SUPFAM" id="SSF51230">
    <property type="entry name" value="Single hybrid motif"/>
    <property type="match status" value="1"/>
</dbReference>
<evidence type="ECO:0000259" key="8">
    <source>
        <dbReference type="Pfam" id="PF25975"/>
    </source>
</evidence>
<evidence type="ECO:0000313" key="9">
    <source>
        <dbReference type="EMBL" id="MEK0184551.1"/>
    </source>
</evidence>
<keyword evidence="3" id="KW-0175">Coiled coil</keyword>
<dbReference type="Proteomes" id="UP001384579">
    <property type="component" value="Unassembled WGS sequence"/>
</dbReference>
<evidence type="ECO:0000259" key="7">
    <source>
        <dbReference type="Pfam" id="PF25954"/>
    </source>
</evidence>
<feature type="transmembrane region" description="Helical" evidence="4">
    <location>
        <begin position="570"/>
        <end position="591"/>
    </location>
</feature>
<dbReference type="PANTHER" id="PTHR30097:SF4">
    <property type="entry name" value="SLR6042 PROTEIN"/>
    <property type="match status" value="1"/>
</dbReference>
<feature type="signal peptide" evidence="5">
    <location>
        <begin position="1"/>
        <end position="36"/>
    </location>
</feature>
<dbReference type="Gene3D" id="2.40.50.100">
    <property type="match status" value="1"/>
</dbReference>
<gene>
    <name evidence="9" type="ORF">WMG39_06735</name>
</gene>
<dbReference type="Pfam" id="PF00364">
    <property type="entry name" value="Biotin_lipoyl"/>
    <property type="match status" value="1"/>
</dbReference>
<feature type="chain" id="PRO_5047103225" evidence="5">
    <location>
        <begin position="37"/>
        <end position="642"/>
    </location>
</feature>
<evidence type="ECO:0000256" key="5">
    <source>
        <dbReference type="SAM" id="SignalP"/>
    </source>
</evidence>
<dbReference type="InterPro" id="IPR011053">
    <property type="entry name" value="Single_hybrid_motif"/>
</dbReference>
<feature type="coiled-coil region" evidence="3">
    <location>
        <begin position="291"/>
        <end position="334"/>
    </location>
</feature>
<dbReference type="NCBIfam" id="TIGR01730">
    <property type="entry name" value="RND_mfp"/>
    <property type="match status" value="1"/>
</dbReference>
<keyword evidence="2" id="KW-0813">Transport</keyword>
<dbReference type="CDD" id="cd06850">
    <property type="entry name" value="biotinyl_domain"/>
    <property type="match status" value="1"/>
</dbReference>
<evidence type="ECO:0000256" key="3">
    <source>
        <dbReference type="SAM" id="Coils"/>
    </source>
</evidence>
<keyword evidence="5" id="KW-0732">Signal</keyword>
<feature type="coiled-coil region" evidence="3">
    <location>
        <begin position="141"/>
        <end position="238"/>
    </location>
</feature>
<comment type="similarity">
    <text evidence="1">Belongs to the membrane fusion protein (MFP) (TC 8.A.1) family.</text>
</comment>
<dbReference type="InterPro" id="IPR006143">
    <property type="entry name" value="RND_pump_MFP"/>
</dbReference>
<organism evidence="9 10">
    <name type="scientific">Microcoleus anatoxicus PTRS2</name>
    <dbReference type="NCBI Taxonomy" id="2705321"/>
    <lineage>
        <taxon>Bacteria</taxon>
        <taxon>Bacillati</taxon>
        <taxon>Cyanobacteriota</taxon>
        <taxon>Cyanophyceae</taxon>
        <taxon>Oscillatoriophycideae</taxon>
        <taxon>Oscillatoriales</taxon>
        <taxon>Microcoleaceae</taxon>
        <taxon>Microcoleus</taxon>
        <taxon>Microcoleus anatoxicus</taxon>
    </lineage>
</organism>
<evidence type="ECO:0000259" key="6">
    <source>
        <dbReference type="Pfam" id="PF00364"/>
    </source>
</evidence>
<dbReference type="Gene3D" id="2.40.30.170">
    <property type="match status" value="1"/>
</dbReference>
<feature type="domain" description="Lipoyl-binding" evidence="6">
    <location>
        <begin position="95"/>
        <end position="125"/>
    </location>
</feature>
<dbReference type="RefSeq" id="WP_340541310.1">
    <property type="nucleotide sequence ID" value="NZ_JBBLXS010000059.1"/>
</dbReference>
<dbReference type="Gene3D" id="2.40.420.20">
    <property type="match status" value="1"/>
</dbReference>
<keyword evidence="10" id="KW-1185">Reference proteome</keyword>
<feature type="domain" description="CzcB-like C-terminal circularly permuted SH3-like" evidence="8">
    <location>
        <begin position="479"/>
        <end position="533"/>
    </location>
</feature>
<dbReference type="Gene3D" id="1.10.287.470">
    <property type="entry name" value="Helix hairpin bin"/>
    <property type="match status" value="1"/>
</dbReference>
<evidence type="ECO:0000256" key="2">
    <source>
        <dbReference type="ARBA" id="ARBA00022448"/>
    </source>
</evidence>
<comment type="caution">
    <text evidence="9">The sequence shown here is derived from an EMBL/GenBank/DDBJ whole genome shotgun (WGS) entry which is preliminary data.</text>
</comment>
<dbReference type="PANTHER" id="PTHR30097">
    <property type="entry name" value="CATION EFFLUX SYSTEM PROTEIN CUSB"/>
    <property type="match status" value="1"/>
</dbReference>
<protein>
    <submittedName>
        <fullName evidence="9">Efflux RND transporter periplasmic adaptor subunit</fullName>
    </submittedName>
</protein>
<dbReference type="InterPro" id="IPR058792">
    <property type="entry name" value="Beta-barrel_RND_2"/>
</dbReference>
<dbReference type="Pfam" id="PF25954">
    <property type="entry name" value="Beta-barrel_RND_2"/>
    <property type="match status" value="1"/>
</dbReference>
<evidence type="ECO:0000256" key="4">
    <source>
        <dbReference type="SAM" id="Phobius"/>
    </source>
</evidence>
<proteinExistence type="inferred from homology"/>
<reference evidence="9 10" key="1">
    <citation type="journal article" date="2020" name="Harmful Algae">
        <title>Molecular and morphological characterization of a novel dihydroanatoxin-a producing Microcoleus species (cyanobacteria) from the Russian River, California, USA.</title>
        <authorList>
            <person name="Conklin K.Y."/>
            <person name="Stancheva R."/>
            <person name="Otten T.G."/>
            <person name="Fadness R."/>
            <person name="Boyer G.L."/>
            <person name="Read B."/>
            <person name="Zhang X."/>
            <person name="Sheath R.G."/>
        </authorList>
    </citation>
    <scope>NUCLEOTIDE SEQUENCE [LARGE SCALE GENOMIC DNA]</scope>
    <source>
        <strain evidence="9 10">PTRS2</strain>
    </source>
</reference>
<dbReference type="Pfam" id="PF25975">
    <property type="entry name" value="CzcB_C"/>
    <property type="match status" value="1"/>
</dbReference>
<keyword evidence="4" id="KW-1133">Transmembrane helix</keyword>
<dbReference type="InterPro" id="IPR000089">
    <property type="entry name" value="Biotin_lipoyl"/>
</dbReference>
<dbReference type="EMBL" id="JBBLXS010000059">
    <property type="protein sequence ID" value="MEK0184551.1"/>
    <property type="molecule type" value="Genomic_DNA"/>
</dbReference>